<sequence>MQRALVASFATLLTLAAASTRAVTLDQAMADPDWIGSPVQQPYWSVDGRSLYYRLKRNASPVRDLHRVDLADGRDTVVDPAAMANADGPDARFDRSRSRAAFVRNGDVFLRDVASGRLTQVTRTPQAEASPQFSADGRSVQYRAGADWFVYDIAAGVSGPAALVRAEKDPEAKKPDDLAQQQLRYFSTLRKLKADREAQKKHADEFTGGDPTRAPLPFYIGDDVKIEATSLAPDGRHLLVVTSPKSYDAGRSGKLQRFVTESGYEEQEDERTRVGRNDPAPQSLLLLDLGARKQEALALEDLPGIHDDPLKAVREENEKLKRERGAEVKPEAGSPDKKKDAKKAEKKKNDEPKARAVRIVADGEDGGGGGIAWSEDGASLAIQIRAIDNKDRWIATVDFDRAKLTAQHRLTDPAWINWDFNDFGWLKDGRTLWYLSEEGGWSQLYAKTASGKANALTHGRFEVSAPALSPDGRWFYLRANVEAPYAYDVYRVAVGGGELERVTAYKGMQQFALSPDGRQLAVLHSSSYVPAQVAVAAAEPGAAPRELTDTRTADYKAMSWLAPEIVAVPSSHTKQPIYAKFYKPRDFDASKKYPAVLFVHGAGYLQNVHLGFPAYFREQMFHNLLTERGYVVLDMDYRASEGYGRDWRTAIYRQMGHPELEDLIDGVHWLEKNASADPQRVGLYGGSYGGFMALMAMFRAPEVFKAGAALRPVTDWAQYNHEYTSNILNTPQLDPIAYERSSPIEFADGLRGALLIAHGMIDDNVLFEDSVRLYQKLIELKKDNFELAGYPLERHGFVHADAWLDEYKRILKLFEANLK</sequence>
<name>A0ABV9QRY1_9GAMM</name>
<feature type="domain" description="Peptidase S9 prolyl oligopeptidase catalytic" evidence="3">
    <location>
        <begin position="623"/>
        <end position="818"/>
    </location>
</feature>
<dbReference type="SUPFAM" id="SSF53474">
    <property type="entry name" value="alpha/beta-Hydrolases"/>
    <property type="match status" value="1"/>
</dbReference>
<evidence type="ECO:0000256" key="2">
    <source>
        <dbReference type="SAM" id="SignalP"/>
    </source>
</evidence>
<dbReference type="EMBL" id="JBHSHD010000005">
    <property type="protein sequence ID" value="MFC4819782.1"/>
    <property type="molecule type" value="Genomic_DNA"/>
</dbReference>
<evidence type="ECO:0000256" key="1">
    <source>
        <dbReference type="SAM" id="MobiDB-lite"/>
    </source>
</evidence>
<feature type="domain" description="Dipeptidylpeptidase IV N-terminal" evidence="4">
    <location>
        <begin position="371"/>
        <end position="530"/>
    </location>
</feature>
<feature type="compositionally biased region" description="Basic and acidic residues" evidence="1">
    <location>
        <begin position="318"/>
        <end position="354"/>
    </location>
</feature>
<dbReference type="Gene3D" id="3.40.50.1820">
    <property type="entry name" value="alpha/beta hydrolase"/>
    <property type="match status" value="1"/>
</dbReference>
<protein>
    <submittedName>
        <fullName evidence="5">S9 family peptidase</fullName>
    </submittedName>
</protein>
<feature type="chain" id="PRO_5046280777" evidence="2">
    <location>
        <begin position="23"/>
        <end position="819"/>
    </location>
</feature>
<dbReference type="Pfam" id="PF00930">
    <property type="entry name" value="DPPIV_N"/>
    <property type="match status" value="1"/>
</dbReference>
<evidence type="ECO:0000313" key="5">
    <source>
        <dbReference type="EMBL" id="MFC4819782.1"/>
    </source>
</evidence>
<dbReference type="Proteomes" id="UP001595886">
    <property type="component" value="Unassembled WGS sequence"/>
</dbReference>
<evidence type="ECO:0000259" key="4">
    <source>
        <dbReference type="Pfam" id="PF00930"/>
    </source>
</evidence>
<dbReference type="InterPro" id="IPR050278">
    <property type="entry name" value="Serine_Prot_S9B/DPPIV"/>
</dbReference>
<feature type="region of interest" description="Disordered" evidence="1">
    <location>
        <begin position="318"/>
        <end position="356"/>
    </location>
</feature>
<evidence type="ECO:0000259" key="3">
    <source>
        <dbReference type="Pfam" id="PF00326"/>
    </source>
</evidence>
<evidence type="ECO:0000313" key="6">
    <source>
        <dbReference type="Proteomes" id="UP001595886"/>
    </source>
</evidence>
<keyword evidence="2" id="KW-0732">Signal</keyword>
<gene>
    <name evidence="5" type="ORF">ACFO6Q_05580</name>
</gene>
<dbReference type="PANTHER" id="PTHR11731:SF193">
    <property type="entry name" value="DIPEPTIDYL PEPTIDASE 9"/>
    <property type="match status" value="1"/>
</dbReference>
<reference evidence="6" key="1">
    <citation type="journal article" date="2019" name="Int. J. Syst. Evol. Microbiol.">
        <title>The Global Catalogue of Microorganisms (GCM) 10K type strain sequencing project: providing services to taxonomists for standard genome sequencing and annotation.</title>
        <authorList>
            <consortium name="The Broad Institute Genomics Platform"/>
            <consortium name="The Broad Institute Genome Sequencing Center for Infectious Disease"/>
            <person name="Wu L."/>
            <person name="Ma J."/>
        </authorList>
    </citation>
    <scope>NUCLEOTIDE SEQUENCE [LARGE SCALE GENOMIC DNA]</scope>
    <source>
        <strain evidence="6">CCUG 30340</strain>
    </source>
</reference>
<dbReference type="PANTHER" id="PTHR11731">
    <property type="entry name" value="PROTEASE FAMILY S9B,C DIPEPTIDYL-PEPTIDASE IV-RELATED"/>
    <property type="match status" value="1"/>
</dbReference>
<comment type="caution">
    <text evidence="5">The sequence shown here is derived from an EMBL/GenBank/DDBJ whole genome shotgun (WGS) entry which is preliminary data.</text>
</comment>
<keyword evidence="6" id="KW-1185">Reference proteome</keyword>
<dbReference type="RefSeq" id="WP_380019576.1">
    <property type="nucleotide sequence ID" value="NZ_JBHSHD010000005.1"/>
</dbReference>
<dbReference type="Pfam" id="PF00326">
    <property type="entry name" value="Peptidase_S9"/>
    <property type="match status" value="1"/>
</dbReference>
<dbReference type="InterPro" id="IPR002469">
    <property type="entry name" value="Peptidase_S9B_N"/>
</dbReference>
<dbReference type="Gene3D" id="2.120.10.30">
    <property type="entry name" value="TolB, C-terminal domain"/>
    <property type="match status" value="1"/>
</dbReference>
<proteinExistence type="predicted"/>
<dbReference type="InterPro" id="IPR011042">
    <property type="entry name" value="6-blade_b-propeller_TolB-like"/>
</dbReference>
<dbReference type="InterPro" id="IPR029058">
    <property type="entry name" value="AB_hydrolase_fold"/>
</dbReference>
<dbReference type="InterPro" id="IPR001375">
    <property type="entry name" value="Peptidase_S9_cat"/>
</dbReference>
<dbReference type="SUPFAM" id="SSF82171">
    <property type="entry name" value="DPP6 N-terminal domain-like"/>
    <property type="match status" value="1"/>
</dbReference>
<organism evidence="5 6">
    <name type="scientific">Dokdonella ginsengisoli</name>
    <dbReference type="NCBI Taxonomy" id="363846"/>
    <lineage>
        <taxon>Bacteria</taxon>
        <taxon>Pseudomonadati</taxon>
        <taxon>Pseudomonadota</taxon>
        <taxon>Gammaproteobacteria</taxon>
        <taxon>Lysobacterales</taxon>
        <taxon>Rhodanobacteraceae</taxon>
        <taxon>Dokdonella</taxon>
    </lineage>
</organism>
<dbReference type="Gene3D" id="2.140.10.30">
    <property type="entry name" value="Dipeptidylpeptidase IV, N-terminal domain"/>
    <property type="match status" value="1"/>
</dbReference>
<accession>A0ABV9QRY1</accession>
<feature type="region of interest" description="Disordered" evidence="1">
    <location>
        <begin position="249"/>
        <end position="280"/>
    </location>
</feature>
<feature type="signal peptide" evidence="2">
    <location>
        <begin position="1"/>
        <end position="22"/>
    </location>
</feature>